<feature type="coiled-coil region" evidence="1">
    <location>
        <begin position="158"/>
        <end position="185"/>
    </location>
</feature>
<evidence type="ECO:0000256" key="2">
    <source>
        <dbReference type="SAM" id="SignalP"/>
    </source>
</evidence>
<keyword evidence="4" id="KW-1185">Reference proteome</keyword>
<sequence>MRMFLIILSTVNFVSARSLSRKHASHHSTHHSHYPTMSSFKHHHSVFHRPNSRSLGEVGLTGARRVSPVYLPGYSSPLVADAGSNAGESGITLAPRVINGSQERNVGIYVSPSRNGRSISNRNRLINLHHLIHHAQGEALKAKAISSAARFEASALLAQKQELNAKIMDNKAKMLQEEEERLVAQRSADPLILVKDTVPIANVANNNLSFEHHNELLSQKLNMIKKDQDDAVKKAENIARLHKARTNVLPDSLVASNPNQFKDFVNSGPTQDLTFEIPVDPSTGNYYISTNPGEDLQGSETKLTTGDLPYFVAHGSSLGSDNSGSSLDADGLKAHS</sequence>
<protein>
    <submittedName>
        <fullName evidence="3">Uncharacterized protein</fullName>
    </submittedName>
</protein>
<keyword evidence="1" id="KW-0175">Coiled coil</keyword>
<gene>
    <name evidence="3" type="ORF">PFJ87_05g00280</name>
</gene>
<name>A0ABY8CMT8_ENCHE</name>
<dbReference type="Proteomes" id="UP001217963">
    <property type="component" value="Chromosome V"/>
</dbReference>
<feature type="chain" id="PRO_5045190316" evidence="2">
    <location>
        <begin position="17"/>
        <end position="336"/>
    </location>
</feature>
<organism evidence="3 4">
    <name type="scientific">Encephalitozoon hellem</name>
    <name type="common">Microsporidian parasite</name>
    <dbReference type="NCBI Taxonomy" id="27973"/>
    <lineage>
        <taxon>Eukaryota</taxon>
        <taxon>Fungi</taxon>
        <taxon>Fungi incertae sedis</taxon>
        <taxon>Microsporidia</taxon>
        <taxon>Unikaryonidae</taxon>
        <taxon>Encephalitozoon</taxon>
    </lineage>
</organism>
<evidence type="ECO:0000313" key="3">
    <source>
        <dbReference type="EMBL" id="WEL38560.1"/>
    </source>
</evidence>
<evidence type="ECO:0000313" key="4">
    <source>
        <dbReference type="Proteomes" id="UP001217963"/>
    </source>
</evidence>
<feature type="signal peptide" evidence="2">
    <location>
        <begin position="1"/>
        <end position="16"/>
    </location>
</feature>
<accession>A0ABY8CMT8</accession>
<evidence type="ECO:0000256" key="1">
    <source>
        <dbReference type="SAM" id="Coils"/>
    </source>
</evidence>
<keyword evidence="2" id="KW-0732">Signal</keyword>
<dbReference type="EMBL" id="CP119066">
    <property type="protein sequence ID" value="WEL38560.1"/>
    <property type="molecule type" value="Genomic_DNA"/>
</dbReference>
<proteinExistence type="predicted"/>
<reference evidence="3 4" key="1">
    <citation type="submission" date="2023-02" db="EMBL/GenBank/DDBJ databases">
        <title>Encephalitozoon hellem ATCC 50451 complete genome.</title>
        <authorList>
            <person name="Mascarenhas dos Santos A.C."/>
            <person name="Julian A.T."/>
            <person name="Pombert J.-F."/>
        </authorList>
    </citation>
    <scope>NUCLEOTIDE SEQUENCE [LARGE SCALE GENOMIC DNA]</scope>
    <source>
        <strain evidence="3 4">ATCC 50451</strain>
    </source>
</reference>